<dbReference type="GO" id="GO:0008289">
    <property type="term" value="F:lipid binding"/>
    <property type="evidence" value="ECO:0007669"/>
    <property type="project" value="UniProtKB-KW"/>
</dbReference>
<organism evidence="10 11">
    <name type="scientific">Chlorella sorokiniana</name>
    <name type="common">Freshwater green alga</name>
    <dbReference type="NCBI Taxonomy" id="3076"/>
    <lineage>
        <taxon>Eukaryota</taxon>
        <taxon>Viridiplantae</taxon>
        <taxon>Chlorophyta</taxon>
        <taxon>core chlorophytes</taxon>
        <taxon>Trebouxiophyceae</taxon>
        <taxon>Chlorellales</taxon>
        <taxon>Chlorellaceae</taxon>
        <taxon>Chlorella clade</taxon>
        <taxon>Chlorella</taxon>
    </lineage>
</organism>
<sequence length="1402" mass="150052">MVSVYPQGSTPLDRLQADLKRKAAQLDQAENEKHLLRNELASLKASQKELEQSARQQKGQSGELAVQLERVQALLKQRDAALVQLNSQLDAARSRPGSSTGAAPVAAAPVPRAPLSRHNSDVNAQAQQAMADKLAELGVELGEKEKRIASLEEELAEARGKTTELTPRRIDPRRRESIEESGMAVVGSGAGMSAFDANRMRTLRAEAESWKDRSESLMGQVRELQRQQQATDIEKAQLADSAAALGEKCGGLEQELKAARDSLAALRAVADQGRGSLKSELQRKESDLGRALATQDAQAALIDELKAAGEKAAQEQERLRLQAQQLQAQLAKKDEEGREGNLRLAQLQAALEERTQALEVAQEELRNANGSKFSREAYLTDLQDKLTAAGKAKAETEAELRKAHEQLAAAQDTAYEVQEALKGARERAEAADLSVAALKAQLAEAKKEADAQERSLQDAAAEVDAKRAELAEAQAALAAGGQGNDALLARIESLQTQLEAAKAEVAAKGEQLHGMSIELREAQEEAASKARAAEEALAALKAGQAAMDRSKTSVQDELADLKEGLRLADARAEGLEAEIESRDAELAVAAGKLAQMAGLMQQVDALNKQVADGEHALKMAGVESSSAAAELLTTRQTLAERQASLENAHAAVAEKERKIAGLEMDLRQAQAAIATVEKRLQDAEERMLEQERAAAGGVVEVADLKTELRTSEMARQDLQRDLDAARLEVVHLTGAVKRIEGELEAAQKRIRGLSDDLEEAREPFVADQDTKRQLAEVRAELAAERSAHDTTKQALKRESEQHEVVLASAVAAPAAAAAVAVPAVVASHPISSPGASADKPHGSLSPREAAEVRQQVLDLEGELTSLQLAEGERQLAAAEQEAAASPAATTAAPAASAAAEEEEEEEPLVSARTEEEEEPLTTAREMAEAEHEPAASASADFEDADEEGEAEEEVSRQAAAGGRLEEQLNSSAVWRPRFLTGAYIHLRGVYLGHAAPRVTSVKVVPPADGGSPASGSFGVREDLSLDCSFAWSSRMEVKLLCSLLPEQQAQLQRGHGLLRQIGVKNMAVRGSARLTLAPLLGELPVVGAARVSLLGMPAFSYETTLYGGNIFALPGLEAWINSFIRSKVLAPMLFPQSTQISLPGGPPSAAARESRTLSPEWRESFTLIVHSTRYQALTLVLYDSARPAAALAALPGAALRGAAAVPAAVHAQVTGSVRECLLHVRCSFSAFTREEVEAAGAASAGRPGIVTILRRLSRQSKVPGLLRSGVLHLHLERAEGLASKAQAGFTTNFKLKISVGPSIQRVTERGKVDFLHKRNPVFDESLELVVDGDTAGNPQTLITVEIWSSHFVRKEKYKGKAVVPLHEVQRRRRLRGSWALQDAPPGASLTMELSWTAAAGMY</sequence>
<evidence type="ECO:0000256" key="7">
    <source>
        <dbReference type="SAM" id="MobiDB-lite"/>
    </source>
</evidence>
<keyword evidence="2" id="KW-0813">Transport</keyword>
<feature type="coiled-coil region" evidence="6">
    <location>
        <begin position="302"/>
        <end position="578"/>
    </location>
</feature>
<dbReference type="InterPro" id="IPR045050">
    <property type="entry name" value="Synaptotagmin_plant"/>
</dbReference>
<comment type="subcellular location">
    <subcellularLocation>
        <location evidence="1">Membrane</location>
    </subcellularLocation>
</comment>
<evidence type="ECO:0000256" key="4">
    <source>
        <dbReference type="ARBA" id="ARBA00023121"/>
    </source>
</evidence>
<dbReference type="InterPro" id="IPR035892">
    <property type="entry name" value="C2_domain_sf"/>
</dbReference>
<feature type="compositionally biased region" description="Low complexity" evidence="7">
    <location>
        <begin position="874"/>
        <end position="898"/>
    </location>
</feature>
<keyword evidence="4" id="KW-0446">Lipid-binding</keyword>
<dbReference type="PROSITE" id="PS50004">
    <property type="entry name" value="C2"/>
    <property type="match status" value="1"/>
</dbReference>
<dbReference type="Pfam" id="PF00168">
    <property type="entry name" value="C2"/>
    <property type="match status" value="2"/>
</dbReference>
<comment type="caution">
    <text evidence="10">The sequence shown here is derived from an EMBL/GenBank/DDBJ whole genome shotgun (WGS) entry which is preliminary data.</text>
</comment>
<dbReference type="STRING" id="3076.A0A2P6TI27"/>
<dbReference type="InterPro" id="IPR031468">
    <property type="entry name" value="SMP_LBD"/>
</dbReference>
<feature type="region of interest" description="Disordered" evidence="7">
    <location>
        <begin position="874"/>
        <end position="962"/>
    </location>
</feature>
<dbReference type="Gene3D" id="1.10.287.1490">
    <property type="match status" value="1"/>
</dbReference>
<evidence type="ECO:0000256" key="6">
    <source>
        <dbReference type="SAM" id="Coils"/>
    </source>
</evidence>
<evidence type="ECO:0000256" key="1">
    <source>
        <dbReference type="ARBA" id="ARBA00004370"/>
    </source>
</evidence>
<dbReference type="SUPFAM" id="SSF49562">
    <property type="entry name" value="C2 domain (Calcium/lipid-binding domain, CaLB)"/>
    <property type="match status" value="1"/>
</dbReference>
<reference evidence="10 11" key="1">
    <citation type="journal article" date="2018" name="Plant J.">
        <title>Genome sequences of Chlorella sorokiniana UTEX 1602 and Micractinium conductrix SAG 241.80: implications to maltose excretion by a green alga.</title>
        <authorList>
            <person name="Arriola M.B."/>
            <person name="Velmurugan N."/>
            <person name="Zhang Y."/>
            <person name="Plunkett M.H."/>
            <person name="Hondzo H."/>
            <person name="Barney B.M."/>
        </authorList>
    </citation>
    <scope>NUCLEOTIDE SEQUENCE [LARGE SCALE GENOMIC DNA]</scope>
    <source>
        <strain evidence="11">UTEX 1602</strain>
    </source>
</reference>
<feature type="coiled-coil region" evidence="6">
    <location>
        <begin position="12"/>
        <end position="60"/>
    </location>
</feature>
<feature type="coiled-coil region" evidence="6">
    <location>
        <begin position="207"/>
        <end position="269"/>
    </location>
</feature>
<feature type="domain" description="C2" evidence="8">
    <location>
        <begin position="1252"/>
        <end position="1379"/>
    </location>
</feature>
<evidence type="ECO:0000256" key="5">
    <source>
        <dbReference type="ARBA" id="ARBA00023136"/>
    </source>
</evidence>
<dbReference type="GO" id="GO:0006869">
    <property type="term" value="P:lipid transport"/>
    <property type="evidence" value="ECO:0007669"/>
    <property type="project" value="UniProtKB-KW"/>
</dbReference>
<dbReference type="GO" id="GO:0005783">
    <property type="term" value="C:endoplasmic reticulum"/>
    <property type="evidence" value="ECO:0007669"/>
    <property type="project" value="TreeGrafter"/>
</dbReference>
<evidence type="ECO:0000313" key="10">
    <source>
        <dbReference type="EMBL" id="PRW33926.1"/>
    </source>
</evidence>
<dbReference type="SUPFAM" id="SSF57997">
    <property type="entry name" value="Tropomyosin"/>
    <property type="match status" value="1"/>
</dbReference>
<dbReference type="EMBL" id="LHPG02000015">
    <property type="protein sequence ID" value="PRW33926.1"/>
    <property type="molecule type" value="Genomic_DNA"/>
</dbReference>
<evidence type="ECO:0000259" key="8">
    <source>
        <dbReference type="PROSITE" id="PS50004"/>
    </source>
</evidence>
<feature type="compositionally biased region" description="Acidic residues" evidence="7">
    <location>
        <begin position="940"/>
        <end position="952"/>
    </location>
</feature>
<feature type="coiled-coil region" evidence="6">
    <location>
        <begin position="134"/>
        <end position="161"/>
    </location>
</feature>
<keyword evidence="5" id="KW-0472">Membrane</keyword>
<keyword evidence="6" id="KW-0175">Coiled coil</keyword>
<evidence type="ECO:0000256" key="3">
    <source>
        <dbReference type="ARBA" id="ARBA00023055"/>
    </source>
</evidence>
<proteinExistence type="predicted"/>
<evidence type="ECO:0000256" key="2">
    <source>
        <dbReference type="ARBA" id="ARBA00022448"/>
    </source>
</evidence>
<dbReference type="Proteomes" id="UP000239899">
    <property type="component" value="Unassembled WGS sequence"/>
</dbReference>
<evidence type="ECO:0000259" key="9">
    <source>
        <dbReference type="PROSITE" id="PS51847"/>
    </source>
</evidence>
<keyword evidence="11" id="KW-1185">Reference proteome</keyword>
<feature type="coiled-coil region" evidence="6">
    <location>
        <begin position="638"/>
        <end position="763"/>
    </location>
</feature>
<feature type="compositionally biased region" description="Low complexity" evidence="7">
    <location>
        <begin position="102"/>
        <end position="114"/>
    </location>
</feature>
<accession>A0A2P6TI27</accession>
<dbReference type="CDD" id="cd00030">
    <property type="entry name" value="C2"/>
    <property type="match status" value="1"/>
</dbReference>
<dbReference type="OrthoDB" id="514143at2759"/>
<dbReference type="Gene3D" id="2.60.40.150">
    <property type="entry name" value="C2 domain"/>
    <property type="match status" value="1"/>
</dbReference>
<dbReference type="PANTHER" id="PTHR10774">
    <property type="entry name" value="EXTENDED SYNAPTOTAGMIN-RELATED"/>
    <property type="match status" value="1"/>
</dbReference>
<evidence type="ECO:0000313" key="11">
    <source>
        <dbReference type="Proteomes" id="UP000239899"/>
    </source>
</evidence>
<feature type="region of interest" description="Disordered" evidence="7">
    <location>
        <begin position="91"/>
        <end position="118"/>
    </location>
</feature>
<gene>
    <name evidence="10" type="ORF">C2E21_7475</name>
</gene>
<dbReference type="InterPro" id="IPR000008">
    <property type="entry name" value="C2_dom"/>
</dbReference>
<name>A0A2P6TI27_CHLSO</name>
<dbReference type="GO" id="GO:0016020">
    <property type="term" value="C:membrane"/>
    <property type="evidence" value="ECO:0007669"/>
    <property type="project" value="UniProtKB-SubCell"/>
</dbReference>
<feature type="domain" description="SMP-LTD" evidence="9">
    <location>
        <begin position="935"/>
        <end position="1143"/>
    </location>
</feature>
<dbReference type="PANTHER" id="PTHR10774:SF190">
    <property type="entry name" value="C2 CALCIUM_LIPID-BINDING ENDONUCLEASE_EXONUCLEASE_PHOSPHATASE-RELATED"/>
    <property type="match status" value="1"/>
</dbReference>
<dbReference type="PROSITE" id="PS51847">
    <property type="entry name" value="SMP"/>
    <property type="match status" value="1"/>
</dbReference>
<protein>
    <submittedName>
        <fullName evidence="10">Kinesin K39</fullName>
    </submittedName>
</protein>
<keyword evidence="3" id="KW-0445">Lipid transport</keyword>